<protein>
    <submittedName>
        <fullName evidence="2">Uncharacterized protein</fullName>
    </submittedName>
</protein>
<feature type="transmembrane region" description="Helical" evidence="1">
    <location>
        <begin position="265"/>
        <end position="283"/>
    </location>
</feature>
<keyword evidence="1" id="KW-0812">Transmembrane</keyword>
<comment type="caution">
    <text evidence="2">The sequence shown here is derived from an EMBL/GenBank/DDBJ whole genome shotgun (WGS) entry which is preliminary data.</text>
</comment>
<feature type="transmembrane region" description="Helical" evidence="1">
    <location>
        <begin position="531"/>
        <end position="554"/>
    </location>
</feature>
<evidence type="ECO:0000256" key="1">
    <source>
        <dbReference type="SAM" id="Phobius"/>
    </source>
</evidence>
<keyword evidence="1" id="KW-0472">Membrane</keyword>
<dbReference type="EMBL" id="JAUEPO010000005">
    <property type="protein sequence ID" value="KAK3320458.1"/>
    <property type="molecule type" value="Genomic_DNA"/>
</dbReference>
<reference evidence="2" key="2">
    <citation type="submission" date="2023-06" db="EMBL/GenBank/DDBJ databases">
        <authorList>
            <consortium name="Lawrence Berkeley National Laboratory"/>
            <person name="Haridas S."/>
            <person name="Hensen N."/>
            <person name="Bonometti L."/>
            <person name="Westerberg I."/>
            <person name="Brannstrom I.O."/>
            <person name="Guillou S."/>
            <person name="Cros-Aarteil S."/>
            <person name="Calhoun S."/>
            <person name="Kuo A."/>
            <person name="Mondo S."/>
            <person name="Pangilinan J."/>
            <person name="Riley R."/>
            <person name="Labutti K."/>
            <person name="Andreopoulos B."/>
            <person name="Lipzen A."/>
            <person name="Chen C."/>
            <person name="Yanf M."/>
            <person name="Daum C."/>
            <person name="Ng V."/>
            <person name="Clum A."/>
            <person name="Steindorff A."/>
            <person name="Ohm R."/>
            <person name="Martin F."/>
            <person name="Silar P."/>
            <person name="Natvig D."/>
            <person name="Lalanne C."/>
            <person name="Gautier V."/>
            <person name="Ament-Velasquez S.L."/>
            <person name="Kruys A."/>
            <person name="Hutchinson M.I."/>
            <person name="Powell A.J."/>
            <person name="Barry K."/>
            <person name="Miller A.N."/>
            <person name="Grigoriev I.V."/>
            <person name="Debuchy R."/>
            <person name="Gladieux P."/>
            <person name="Thoren M.H."/>
            <person name="Johannesson H."/>
        </authorList>
    </citation>
    <scope>NUCLEOTIDE SEQUENCE</scope>
    <source>
        <strain evidence="2">SMH4131-1</strain>
    </source>
</reference>
<accession>A0AAE0I8B9</accession>
<sequence length="584" mass="65493">MNASSLDASTPPFDFQTCHEKLLAVMNGTLSIGGVNNETLAQSGWIYDGPIGLLKDGLRATITAITYKGCIELCGNATQLNTPTTALQLVTAWIFPLAILFNLPYDSVHIRKRRGTFTAASHWLGSPQTSMTATIFNFDQIRKCHAEAVGGRENTYYVLSCFNQFRLPKENQPNGSERLSFEFMSALVYGLFRPLSDGAKDGDAENRDIEYTKQLLAVLAKQLRLLRRRGVIPTMLGLGSYLVAFILAIYLAFGEVGDGVDVTSLILGLLFSWLPMLLICTVIDRNPISSERTAELMSRWLYNVDAVRDWKLLRDRDCAGKDPVWWQGDIPQHFKVGEFIGQGRRPEYAGLVHAVISTMEDECSYEPHELPVGDSGERAVDFAAYDELAAAVCARYSRRRPGLWFWSAIRALFLVWFPVLMAFVVAYTSPTVGMGCWSGPLLMWGALSSFSWFVSLFKRSAGLWLTRVCHFANGAALLFLVFFTCLTLSGAMSNCYCTTSSMSSALPYPGGYMTFESYEFVRDRYDVTVPWAMAASFGFALTLAVFFVEIICWVKCQHLWKLKSERERVIRRDAKPRANLDWLE</sequence>
<feature type="transmembrane region" description="Helical" evidence="1">
    <location>
        <begin position="231"/>
        <end position="253"/>
    </location>
</feature>
<feature type="transmembrane region" description="Helical" evidence="1">
    <location>
        <begin position="469"/>
        <end position="492"/>
    </location>
</feature>
<feature type="transmembrane region" description="Helical" evidence="1">
    <location>
        <begin position="403"/>
        <end position="425"/>
    </location>
</feature>
<evidence type="ECO:0000313" key="2">
    <source>
        <dbReference type="EMBL" id="KAK3320458.1"/>
    </source>
</evidence>
<feature type="transmembrane region" description="Helical" evidence="1">
    <location>
        <begin position="437"/>
        <end position="457"/>
    </location>
</feature>
<gene>
    <name evidence="2" type="ORF">B0T19DRAFT_429652</name>
</gene>
<dbReference type="Proteomes" id="UP001286456">
    <property type="component" value="Unassembled WGS sequence"/>
</dbReference>
<evidence type="ECO:0000313" key="3">
    <source>
        <dbReference type="Proteomes" id="UP001286456"/>
    </source>
</evidence>
<proteinExistence type="predicted"/>
<organism evidence="2 3">
    <name type="scientific">Cercophora scortea</name>
    <dbReference type="NCBI Taxonomy" id="314031"/>
    <lineage>
        <taxon>Eukaryota</taxon>
        <taxon>Fungi</taxon>
        <taxon>Dikarya</taxon>
        <taxon>Ascomycota</taxon>
        <taxon>Pezizomycotina</taxon>
        <taxon>Sordariomycetes</taxon>
        <taxon>Sordariomycetidae</taxon>
        <taxon>Sordariales</taxon>
        <taxon>Lasiosphaeriaceae</taxon>
        <taxon>Cercophora</taxon>
    </lineage>
</organism>
<keyword evidence="3" id="KW-1185">Reference proteome</keyword>
<name>A0AAE0I8B9_9PEZI</name>
<feature type="transmembrane region" description="Helical" evidence="1">
    <location>
        <begin position="86"/>
        <end position="105"/>
    </location>
</feature>
<reference evidence="2" key="1">
    <citation type="journal article" date="2023" name="Mol. Phylogenet. Evol.">
        <title>Genome-scale phylogeny and comparative genomics of the fungal order Sordariales.</title>
        <authorList>
            <person name="Hensen N."/>
            <person name="Bonometti L."/>
            <person name="Westerberg I."/>
            <person name="Brannstrom I.O."/>
            <person name="Guillou S."/>
            <person name="Cros-Aarteil S."/>
            <person name="Calhoun S."/>
            <person name="Haridas S."/>
            <person name="Kuo A."/>
            <person name="Mondo S."/>
            <person name="Pangilinan J."/>
            <person name="Riley R."/>
            <person name="LaButti K."/>
            <person name="Andreopoulos B."/>
            <person name="Lipzen A."/>
            <person name="Chen C."/>
            <person name="Yan M."/>
            <person name="Daum C."/>
            <person name="Ng V."/>
            <person name="Clum A."/>
            <person name="Steindorff A."/>
            <person name="Ohm R.A."/>
            <person name="Martin F."/>
            <person name="Silar P."/>
            <person name="Natvig D.O."/>
            <person name="Lalanne C."/>
            <person name="Gautier V."/>
            <person name="Ament-Velasquez S.L."/>
            <person name="Kruys A."/>
            <person name="Hutchinson M.I."/>
            <person name="Powell A.J."/>
            <person name="Barry K."/>
            <person name="Miller A.N."/>
            <person name="Grigoriev I.V."/>
            <person name="Debuchy R."/>
            <person name="Gladieux P."/>
            <person name="Hiltunen Thoren M."/>
            <person name="Johannesson H."/>
        </authorList>
    </citation>
    <scope>NUCLEOTIDE SEQUENCE</scope>
    <source>
        <strain evidence="2">SMH4131-1</strain>
    </source>
</reference>
<dbReference type="AlphaFoldDB" id="A0AAE0I8B9"/>
<keyword evidence="1" id="KW-1133">Transmembrane helix</keyword>